<evidence type="ECO:0000313" key="2">
    <source>
        <dbReference type="EMBL" id="OAX41342.1"/>
    </source>
</evidence>
<sequence length="64" mass="7618">MFGHKTYQKYAEYMYNVLQKWQFIVTVHILCMCFVYFVAKYMALRAVHASKPKRSVLNATLAHK</sequence>
<dbReference type="EMBL" id="KV448183">
    <property type="protein sequence ID" value="OAX41342.1"/>
    <property type="molecule type" value="Genomic_DNA"/>
</dbReference>
<keyword evidence="1" id="KW-0472">Membrane</keyword>
<protein>
    <submittedName>
        <fullName evidence="2">Uncharacterized protein</fullName>
    </submittedName>
</protein>
<organism evidence="2 3">
    <name type="scientific">Rhizopogon vinicolor AM-OR11-026</name>
    <dbReference type="NCBI Taxonomy" id="1314800"/>
    <lineage>
        <taxon>Eukaryota</taxon>
        <taxon>Fungi</taxon>
        <taxon>Dikarya</taxon>
        <taxon>Basidiomycota</taxon>
        <taxon>Agaricomycotina</taxon>
        <taxon>Agaricomycetes</taxon>
        <taxon>Agaricomycetidae</taxon>
        <taxon>Boletales</taxon>
        <taxon>Suillineae</taxon>
        <taxon>Rhizopogonaceae</taxon>
        <taxon>Rhizopogon</taxon>
    </lineage>
</organism>
<evidence type="ECO:0000313" key="3">
    <source>
        <dbReference type="Proteomes" id="UP000092154"/>
    </source>
</evidence>
<reference evidence="2 3" key="1">
    <citation type="submission" date="2016-06" db="EMBL/GenBank/DDBJ databases">
        <title>Comparative genomics of the ectomycorrhizal sister species Rhizopogon vinicolor and Rhizopogon vesiculosus (Basidiomycota: Boletales) reveals a divergence of the mating type B locus.</title>
        <authorList>
            <consortium name="DOE Joint Genome Institute"/>
            <person name="Mujic A.B."/>
            <person name="Kuo A."/>
            <person name="Tritt A."/>
            <person name="Lipzen A."/>
            <person name="Chen C."/>
            <person name="Johnson J."/>
            <person name="Sharma A."/>
            <person name="Barry K."/>
            <person name="Grigoriev I.V."/>
            <person name="Spatafora J.W."/>
        </authorList>
    </citation>
    <scope>NUCLEOTIDE SEQUENCE [LARGE SCALE GENOMIC DNA]</scope>
    <source>
        <strain evidence="2 3">AM-OR11-026</strain>
    </source>
</reference>
<proteinExistence type="predicted"/>
<gene>
    <name evidence="2" type="ORF">K503DRAFT_767757</name>
</gene>
<feature type="transmembrane region" description="Helical" evidence="1">
    <location>
        <begin position="23"/>
        <end position="44"/>
    </location>
</feature>
<accession>A0A1B7N922</accession>
<dbReference type="AlphaFoldDB" id="A0A1B7N922"/>
<dbReference type="InParanoid" id="A0A1B7N922"/>
<keyword evidence="3" id="KW-1185">Reference proteome</keyword>
<keyword evidence="1" id="KW-1133">Transmembrane helix</keyword>
<name>A0A1B7N922_9AGAM</name>
<keyword evidence="1" id="KW-0812">Transmembrane</keyword>
<evidence type="ECO:0000256" key="1">
    <source>
        <dbReference type="SAM" id="Phobius"/>
    </source>
</evidence>
<dbReference type="Proteomes" id="UP000092154">
    <property type="component" value="Unassembled WGS sequence"/>
</dbReference>